<dbReference type="EMBL" id="AM746676">
    <property type="protein sequence ID" value="CAN90617.1"/>
    <property type="molecule type" value="Genomic_DNA"/>
</dbReference>
<protein>
    <submittedName>
        <fullName evidence="2">Uncharacterized protein</fullName>
    </submittedName>
</protein>
<dbReference type="KEGG" id="scl:sce0460"/>
<evidence type="ECO:0000313" key="3">
    <source>
        <dbReference type="Proteomes" id="UP000002139"/>
    </source>
</evidence>
<dbReference type="Proteomes" id="UP000002139">
    <property type="component" value="Chromosome"/>
</dbReference>
<reference evidence="2 3" key="1">
    <citation type="journal article" date="2007" name="Nat. Biotechnol.">
        <title>Complete genome sequence of the myxobacterium Sorangium cellulosum.</title>
        <authorList>
            <person name="Schneiker S."/>
            <person name="Perlova O."/>
            <person name="Kaiser O."/>
            <person name="Gerth K."/>
            <person name="Alici A."/>
            <person name="Altmeyer M.O."/>
            <person name="Bartels D."/>
            <person name="Bekel T."/>
            <person name="Beyer S."/>
            <person name="Bode E."/>
            <person name="Bode H.B."/>
            <person name="Bolten C.J."/>
            <person name="Choudhuri J.V."/>
            <person name="Doss S."/>
            <person name="Elnakady Y.A."/>
            <person name="Frank B."/>
            <person name="Gaigalat L."/>
            <person name="Goesmann A."/>
            <person name="Groeger C."/>
            <person name="Gross F."/>
            <person name="Jelsbak L."/>
            <person name="Jelsbak L."/>
            <person name="Kalinowski J."/>
            <person name="Kegler C."/>
            <person name="Knauber T."/>
            <person name="Konietzny S."/>
            <person name="Kopp M."/>
            <person name="Krause L."/>
            <person name="Krug D."/>
            <person name="Linke B."/>
            <person name="Mahmud T."/>
            <person name="Martinez-Arias R."/>
            <person name="McHardy A.C."/>
            <person name="Merai M."/>
            <person name="Meyer F."/>
            <person name="Mormann S."/>
            <person name="Munoz-Dorado J."/>
            <person name="Perez J."/>
            <person name="Pradella S."/>
            <person name="Rachid S."/>
            <person name="Raddatz G."/>
            <person name="Rosenau F."/>
            <person name="Rueckert C."/>
            <person name="Sasse F."/>
            <person name="Scharfe M."/>
            <person name="Schuster S.C."/>
            <person name="Suen G."/>
            <person name="Treuner-Lange A."/>
            <person name="Velicer G.J."/>
            <person name="Vorholter F.-J."/>
            <person name="Weissman K.J."/>
            <person name="Welch R.D."/>
            <person name="Wenzel S.C."/>
            <person name="Whitworth D.E."/>
            <person name="Wilhelm S."/>
            <person name="Wittmann C."/>
            <person name="Bloecker H."/>
            <person name="Puehler A."/>
            <person name="Mueller R."/>
        </authorList>
    </citation>
    <scope>NUCLEOTIDE SEQUENCE [LARGE SCALE GENOMIC DNA]</scope>
    <source>
        <strain evidence="3">So ce56</strain>
    </source>
</reference>
<feature type="region of interest" description="Disordered" evidence="1">
    <location>
        <begin position="348"/>
        <end position="370"/>
    </location>
</feature>
<dbReference type="AlphaFoldDB" id="A9GUG7"/>
<proteinExistence type="predicted"/>
<evidence type="ECO:0000256" key="1">
    <source>
        <dbReference type="SAM" id="MobiDB-lite"/>
    </source>
</evidence>
<organism evidence="2 3">
    <name type="scientific">Sorangium cellulosum (strain So ce56)</name>
    <name type="common">Polyangium cellulosum (strain So ce56)</name>
    <dbReference type="NCBI Taxonomy" id="448385"/>
    <lineage>
        <taxon>Bacteria</taxon>
        <taxon>Pseudomonadati</taxon>
        <taxon>Myxococcota</taxon>
        <taxon>Polyangia</taxon>
        <taxon>Polyangiales</taxon>
        <taxon>Polyangiaceae</taxon>
        <taxon>Sorangium</taxon>
    </lineage>
</organism>
<accession>A9GUG7</accession>
<name>A9GUG7_SORC5</name>
<dbReference type="HOGENOM" id="CLU_801426_0_0_7"/>
<gene>
    <name evidence="2" type="ordered locus">sce0460</name>
</gene>
<keyword evidence="3" id="KW-1185">Reference proteome</keyword>
<evidence type="ECO:0000313" key="2">
    <source>
        <dbReference type="EMBL" id="CAN90617.1"/>
    </source>
</evidence>
<dbReference type="BioCyc" id="SCEL448385:SCE_RS02415-MONOMER"/>
<feature type="compositionally biased region" description="Basic residues" evidence="1">
    <location>
        <begin position="359"/>
        <end position="370"/>
    </location>
</feature>
<sequence>MVALLLMAKGNRTATTREIRSSQRQRRVRVYTAWHPVLVALLEHVLPEGWYQCISEFQLAREPLRVDIVILRRSRRGAPPRPRLLTSVVGELAEHTLVHFKGPTDELERDDARMLLAYALQYLVVAEIEAPAAVALRVLAPRLTPRFTEALTSLGCTLTPTGPGTHEGRLGVFPLRVVETVPANAREGEHLLYTVTPGMVADPGGIPALSPAEVAVFWALLEHVEQVRHPLPGQRKRHMKDEKRVVESFEQALARLVARLPPEQRLAGLAPEQVLQAYAPEQRLAGLAPEQVLQAYAPEQRLAGLAPEQRLAGLTEAQAVLALPDAMLRALSAEYLATLPRQTQAAIQKRLGAASGRQPARRRKTRGPSR</sequence>